<organism evidence="3">
    <name type="scientific">Stegastes partitus</name>
    <name type="common">bicolor damselfish</name>
    <dbReference type="NCBI Taxonomy" id="144197"/>
    <lineage>
        <taxon>Eukaryota</taxon>
        <taxon>Metazoa</taxon>
        <taxon>Chordata</taxon>
        <taxon>Craniata</taxon>
        <taxon>Vertebrata</taxon>
        <taxon>Euteleostomi</taxon>
        <taxon>Actinopterygii</taxon>
        <taxon>Neopterygii</taxon>
        <taxon>Teleostei</taxon>
        <taxon>Neoteleostei</taxon>
        <taxon>Acanthomorphata</taxon>
        <taxon>Ovalentaria</taxon>
        <taxon>Pomacentridae</taxon>
        <taxon>Stegastes</taxon>
    </lineage>
</organism>
<accession>A0A3B5ABR3</accession>
<dbReference type="PANTHER" id="PTHR22803">
    <property type="entry name" value="MANNOSE, PHOSPHOLIPASE, LECTIN RECEPTOR RELATED"/>
    <property type="match status" value="1"/>
</dbReference>
<dbReference type="InterPro" id="IPR016187">
    <property type="entry name" value="CTDL_fold"/>
</dbReference>
<proteinExistence type="predicted"/>
<evidence type="ECO:0000313" key="3">
    <source>
        <dbReference type="Ensembl" id="ENSSPAP00000018913.1"/>
    </source>
</evidence>
<name>A0A3B5ABR3_9TELE</name>
<dbReference type="InterPro" id="IPR001304">
    <property type="entry name" value="C-type_lectin-like"/>
</dbReference>
<dbReference type="Pfam" id="PF00059">
    <property type="entry name" value="Lectin_C"/>
    <property type="match status" value="1"/>
</dbReference>
<dbReference type="STRING" id="144197.ENSSPAP00000018913"/>
<dbReference type="SMART" id="SM00034">
    <property type="entry name" value="CLECT"/>
    <property type="match status" value="1"/>
</dbReference>
<evidence type="ECO:0000256" key="1">
    <source>
        <dbReference type="ARBA" id="ARBA00023157"/>
    </source>
</evidence>
<dbReference type="PROSITE" id="PS00615">
    <property type="entry name" value="C_TYPE_LECTIN_1"/>
    <property type="match status" value="1"/>
</dbReference>
<keyword evidence="1" id="KW-1015">Disulfide bond</keyword>
<dbReference type="InterPro" id="IPR018378">
    <property type="entry name" value="C-type_lectin_CS"/>
</dbReference>
<dbReference type="InterPro" id="IPR050111">
    <property type="entry name" value="C-type_lectin/snaclec_domain"/>
</dbReference>
<dbReference type="GeneTree" id="ENSGT01050000244842"/>
<feature type="domain" description="C-type lectin" evidence="2">
    <location>
        <begin position="37"/>
        <end position="162"/>
    </location>
</feature>
<dbReference type="InterPro" id="IPR016186">
    <property type="entry name" value="C-type_lectin-like/link_sf"/>
</dbReference>
<protein>
    <recommendedName>
        <fullName evidence="2">C-type lectin domain-containing protein</fullName>
    </recommendedName>
</protein>
<dbReference type="Ensembl" id="ENSSPAT00000019200.1">
    <property type="protein sequence ID" value="ENSSPAP00000018913.1"/>
    <property type="gene ID" value="ENSSPAG00000014252.1"/>
</dbReference>
<dbReference type="AlphaFoldDB" id="A0A3B5ABR3"/>
<dbReference type="PROSITE" id="PS50041">
    <property type="entry name" value="C_TYPE_LECTIN_2"/>
    <property type="match status" value="1"/>
</dbReference>
<reference evidence="3" key="1">
    <citation type="submission" date="2023-09" db="UniProtKB">
        <authorList>
            <consortium name="Ensembl"/>
        </authorList>
    </citation>
    <scope>IDENTIFICATION</scope>
</reference>
<sequence>TVSYKLEIICISTLQTLQGSQLHSTEARFCSAPWIPYNGHCFHLNRTQKTWSDAKLACRKEGGDLVSIRNVEDQSFVKSLHVYKDNTYTFWIGFSAPDPVTGYVWSDGSPVSSQFSFCDWFDGEPNNKNGMESCAELKVHRRERAGSWNDAHCEKNNNWICQIRIGKAWPCGYIILLLHLFMNVTKEFRLSFLCVFRCSEL</sequence>
<dbReference type="SUPFAM" id="SSF56436">
    <property type="entry name" value="C-type lectin-like"/>
    <property type="match status" value="1"/>
</dbReference>
<dbReference type="Gene3D" id="3.10.100.10">
    <property type="entry name" value="Mannose-Binding Protein A, subunit A"/>
    <property type="match status" value="1"/>
</dbReference>
<evidence type="ECO:0000259" key="2">
    <source>
        <dbReference type="PROSITE" id="PS50041"/>
    </source>
</evidence>